<gene>
    <name evidence="2" type="ORF">GCM10023116_47310</name>
</gene>
<dbReference type="InterPro" id="IPR049191">
    <property type="entry name" value="SutA_RBD"/>
</dbReference>
<feature type="domain" description="Transcriptional regulator SutA RNAP-binding" evidence="1">
    <location>
        <begin position="17"/>
        <end position="44"/>
    </location>
</feature>
<name>A0ABP8V9L5_9GAMM</name>
<organism evidence="2 3">
    <name type="scientific">Kistimonas scapharcae</name>
    <dbReference type="NCBI Taxonomy" id="1036133"/>
    <lineage>
        <taxon>Bacteria</taxon>
        <taxon>Pseudomonadati</taxon>
        <taxon>Pseudomonadota</taxon>
        <taxon>Gammaproteobacteria</taxon>
        <taxon>Oceanospirillales</taxon>
        <taxon>Endozoicomonadaceae</taxon>
        <taxon>Kistimonas</taxon>
    </lineage>
</organism>
<reference evidence="3" key="1">
    <citation type="journal article" date="2019" name="Int. J. Syst. Evol. Microbiol.">
        <title>The Global Catalogue of Microorganisms (GCM) 10K type strain sequencing project: providing services to taxonomists for standard genome sequencing and annotation.</title>
        <authorList>
            <consortium name="The Broad Institute Genomics Platform"/>
            <consortium name="The Broad Institute Genome Sequencing Center for Infectious Disease"/>
            <person name="Wu L."/>
            <person name="Ma J."/>
        </authorList>
    </citation>
    <scope>NUCLEOTIDE SEQUENCE [LARGE SCALE GENOMIC DNA]</scope>
    <source>
        <strain evidence="3">JCM 17805</strain>
    </source>
</reference>
<comment type="caution">
    <text evidence="2">The sequence shown here is derived from an EMBL/GenBank/DDBJ whole genome shotgun (WGS) entry which is preliminary data.</text>
</comment>
<dbReference type="RefSeq" id="WP_345199016.1">
    <property type="nucleotide sequence ID" value="NZ_BAABFL010000475.1"/>
</dbReference>
<proteinExistence type="predicted"/>
<dbReference type="Proteomes" id="UP001500604">
    <property type="component" value="Unassembled WGS sequence"/>
</dbReference>
<evidence type="ECO:0000259" key="1">
    <source>
        <dbReference type="Pfam" id="PF20661"/>
    </source>
</evidence>
<protein>
    <recommendedName>
        <fullName evidence="1">Transcriptional regulator SutA RNAP-binding domain-containing protein</fullName>
    </recommendedName>
</protein>
<evidence type="ECO:0000313" key="2">
    <source>
        <dbReference type="EMBL" id="GAA4652447.1"/>
    </source>
</evidence>
<evidence type="ECO:0000313" key="3">
    <source>
        <dbReference type="Proteomes" id="UP001500604"/>
    </source>
</evidence>
<sequence>MNVSEGFVTEFFGMDVEKANLRRMLEQQIAHFLAQGGRVQCIPNQLEENGGAKPVRLTRSSGGNY</sequence>
<dbReference type="Pfam" id="PF20661">
    <property type="entry name" value="SutA-RBD"/>
    <property type="match status" value="1"/>
</dbReference>
<dbReference type="EMBL" id="BAABFL010000475">
    <property type="protein sequence ID" value="GAA4652447.1"/>
    <property type="molecule type" value="Genomic_DNA"/>
</dbReference>
<accession>A0ABP8V9L5</accession>
<keyword evidence="3" id="KW-1185">Reference proteome</keyword>